<comment type="cofactor">
    <cofactor evidence="1">
        <name>FAD</name>
        <dbReference type="ChEBI" id="CHEBI:57692"/>
    </cofactor>
</comment>
<evidence type="ECO:0000256" key="1">
    <source>
        <dbReference type="ARBA" id="ARBA00001974"/>
    </source>
</evidence>
<comment type="similarity">
    <text evidence="2">Belongs to the oxygen-dependent FAD-linked oxidoreductase family.</text>
</comment>
<proteinExistence type="inferred from homology"/>
<dbReference type="SUPFAM" id="SSF56176">
    <property type="entry name" value="FAD-binding/transporter-associated domain-like"/>
    <property type="match status" value="1"/>
</dbReference>
<evidence type="ECO:0000256" key="5">
    <source>
        <dbReference type="ARBA" id="ARBA00023002"/>
    </source>
</evidence>
<feature type="domain" description="FAD-binding PCMH-type" evidence="6">
    <location>
        <begin position="30"/>
        <end position="202"/>
    </location>
</feature>
<reference evidence="7" key="1">
    <citation type="submission" date="2022-01" db="EMBL/GenBank/DDBJ databases">
        <authorList>
            <person name="Criscuolo A."/>
        </authorList>
    </citation>
    <scope>NUCLEOTIDE SEQUENCE</scope>
    <source>
        <strain evidence="7">CIP111892</strain>
    </source>
</reference>
<dbReference type="Gene3D" id="3.30.43.10">
    <property type="entry name" value="Uridine Diphospho-n-acetylenolpyruvylglucosamine Reductase, domain 2"/>
    <property type="match status" value="1"/>
</dbReference>
<dbReference type="InterPro" id="IPR016169">
    <property type="entry name" value="FAD-bd_PCMH_sub2"/>
</dbReference>
<protein>
    <submittedName>
        <fullName evidence="7">FAD-linked oxidoreductase YvdP</fullName>
        <ecNumber evidence="7">1.21.-.-</ecNumber>
    </submittedName>
</protein>
<dbReference type="InterPro" id="IPR016166">
    <property type="entry name" value="FAD-bd_PCMH"/>
</dbReference>
<keyword evidence="5 7" id="KW-0560">Oxidoreductase</keyword>
<evidence type="ECO:0000256" key="4">
    <source>
        <dbReference type="ARBA" id="ARBA00022827"/>
    </source>
</evidence>
<organism evidence="7 8">
    <name type="scientific">Paenibacillus auburnensis</name>
    <dbReference type="NCBI Taxonomy" id="2905649"/>
    <lineage>
        <taxon>Bacteria</taxon>
        <taxon>Bacillati</taxon>
        <taxon>Bacillota</taxon>
        <taxon>Bacilli</taxon>
        <taxon>Bacillales</taxon>
        <taxon>Paenibacillaceae</taxon>
        <taxon>Paenibacillus</taxon>
    </lineage>
</organism>
<evidence type="ECO:0000313" key="8">
    <source>
        <dbReference type="Proteomes" id="UP000838324"/>
    </source>
</evidence>
<dbReference type="Pfam" id="PF08031">
    <property type="entry name" value="BBE"/>
    <property type="match status" value="1"/>
</dbReference>
<comment type="caution">
    <text evidence="7">The sequence shown here is derived from an EMBL/GenBank/DDBJ whole genome shotgun (WGS) entry which is preliminary data.</text>
</comment>
<evidence type="ECO:0000256" key="3">
    <source>
        <dbReference type="ARBA" id="ARBA00022630"/>
    </source>
</evidence>
<dbReference type="EC" id="1.21.-.-" evidence="7"/>
<dbReference type="InterPro" id="IPR012951">
    <property type="entry name" value="BBE"/>
</dbReference>
<dbReference type="EMBL" id="CAKMMG010000001">
    <property type="protein sequence ID" value="CAH1191134.1"/>
    <property type="molecule type" value="Genomic_DNA"/>
</dbReference>
<evidence type="ECO:0000313" key="7">
    <source>
        <dbReference type="EMBL" id="CAH1191134.1"/>
    </source>
</evidence>
<dbReference type="PANTHER" id="PTHR42973">
    <property type="entry name" value="BINDING OXIDOREDUCTASE, PUTATIVE (AFU_ORTHOLOGUE AFUA_1G17690)-RELATED"/>
    <property type="match status" value="1"/>
</dbReference>
<sequence>MKLKTQLTGRVIFKGDPGYEKARRNWDPHTDRFPKVFVFAQKTQDVANAIKWARENKVPIRPRSGRHSLEVNLSQVNGGIVIDVSEMRKITLNKKNGTVIVETGNTVGRIAHTLARLGYLAPFGDSPTVGIGGITLGGGIGPLQRTVGLVSDNLIGLEMVDAKGNVITANKNSNTDLLWASRGGGGGNFGVYTRYKFKVRRAPATATVFRVTWPWEQFEKVFKAWQLWAPSVNTKLGSELSIGPKKGGNVSMLGLFLGSKAEATRLLKPVTGVGTPTTKLISSLPYTQVVSFLLAPDPVLTQRFSNQFSSGFAKSPFPDKAIKSVREFLEQVDGDPAGFFFLNWGGAVSRKSPKSTAFYWRKAKFYVEWNSSWTKKSEAAKNIAIVRTTRRKLQPYIVGSYINVPDQGIKNSGPVYYGSNYPRLRRVKAKYDPGNVFNNPQSIPPSRRP</sequence>
<dbReference type="InterPro" id="IPR036318">
    <property type="entry name" value="FAD-bd_PCMH-like_sf"/>
</dbReference>
<keyword evidence="3" id="KW-0285">Flavoprotein</keyword>
<dbReference type="Proteomes" id="UP000838324">
    <property type="component" value="Unassembled WGS sequence"/>
</dbReference>
<dbReference type="GO" id="GO:0016491">
    <property type="term" value="F:oxidoreductase activity"/>
    <property type="evidence" value="ECO:0007669"/>
    <property type="project" value="UniProtKB-KW"/>
</dbReference>
<accession>A0ABN8FSW8</accession>
<dbReference type="Gene3D" id="3.30.465.10">
    <property type="match status" value="1"/>
</dbReference>
<dbReference type="InterPro" id="IPR006094">
    <property type="entry name" value="Oxid_FAD_bind_N"/>
</dbReference>
<dbReference type="RefSeq" id="WP_236329451.1">
    <property type="nucleotide sequence ID" value="NZ_CAKMMG010000001.1"/>
</dbReference>
<dbReference type="PANTHER" id="PTHR42973:SF39">
    <property type="entry name" value="FAD-BINDING PCMH-TYPE DOMAIN-CONTAINING PROTEIN"/>
    <property type="match status" value="1"/>
</dbReference>
<keyword evidence="4" id="KW-0274">FAD</keyword>
<dbReference type="PROSITE" id="PS51387">
    <property type="entry name" value="FAD_PCMH"/>
    <property type="match status" value="1"/>
</dbReference>
<evidence type="ECO:0000259" key="6">
    <source>
        <dbReference type="PROSITE" id="PS51387"/>
    </source>
</evidence>
<keyword evidence="8" id="KW-1185">Reference proteome</keyword>
<name>A0ABN8FSW8_9BACL</name>
<evidence type="ECO:0000256" key="2">
    <source>
        <dbReference type="ARBA" id="ARBA00005466"/>
    </source>
</evidence>
<dbReference type="Pfam" id="PF01565">
    <property type="entry name" value="FAD_binding_4"/>
    <property type="match status" value="1"/>
</dbReference>
<dbReference type="InterPro" id="IPR050416">
    <property type="entry name" value="FAD-linked_Oxidoreductase"/>
</dbReference>
<dbReference type="InterPro" id="IPR016167">
    <property type="entry name" value="FAD-bd_PCMH_sub1"/>
</dbReference>
<gene>
    <name evidence="7" type="primary">yvdP</name>
    <name evidence="7" type="ORF">PAECIP111892_00508</name>
</gene>
<dbReference type="Gene3D" id="3.40.462.20">
    <property type="match status" value="1"/>
</dbReference>